<evidence type="ECO:0000256" key="3">
    <source>
        <dbReference type="PIRSR" id="PIRSR613078-1"/>
    </source>
</evidence>
<evidence type="ECO:0000313" key="6">
    <source>
        <dbReference type="Proteomes" id="UP000249254"/>
    </source>
</evidence>
<dbReference type="RefSeq" id="WP_111526894.1">
    <property type="nucleotide sequence ID" value="NZ_JBHRSG010000001.1"/>
</dbReference>
<feature type="active site" description="Proton donor/acceptor" evidence="3">
    <location>
        <position position="91"/>
    </location>
</feature>
<feature type="binding site" evidence="4">
    <location>
        <begin position="6"/>
        <end position="13"/>
    </location>
    <ligand>
        <name>substrate</name>
    </ligand>
</feature>
<dbReference type="OrthoDB" id="9781415at2"/>
<dbReference type="EMBL" id="QFYQ01000001">
    <property type="protein sequence ID" value="RAK53141.1"/>
    <property type="molecule type" value="Genomic_DNA"/>
</dbReference>
<dbReference type="Pfam" id="PF00300">
    <property type="entry name" value="His_Phos_1"/>
    <property type="match status" value="1"/>
</dbReference>
<dbReference type="PANTHER" id="PTHR48100:SF1">
    <property type="entry name" value="HISTIDINE PHOSPHATASE FAMILY PROTEIN-RELATED"/>
    <property type="match status" value="1"/>
</dbReference>
<dbReference type="Proteomes" id="UP000249254">
    <property type="component" value="Unassembled WGS sequence"/>
</dbReference>
<evidence type="ECO:0000256" key="2">
    <source>
        <dbReference type="ARBA" id="ARBA00023235"/>
    </source>
</evidence>
<keyword evidence="6" id="KW-1185">Reference proteome</keyword>
<name>A0A328AET3_9CAUL</name>
<dbReference type="SMART" id="SM00855">
    <property type="entry name" value="PGAM"/>
    <property type="match status" value="1"/>
</dbReference>
<comment type="caution">
    <text evidence="5">The sequence shown here is derived from an EMBL/GenBank/DDBJ whole genome shotgun (WGS) entry which is preliminary data.</text>
</comment>
<dbReference type="AlphaFoldDB" id="A0A328AET3"/>
<dbReference type="PROSITE" id="PS00175">
    <property type="entry name" value="PG_MUTASE"/>
    <property type="match status" value="1"/>
</dbReference>
<accession>A0A328AET3</accession>
<dbReference type="PIRSF" id="PIRSF000709">
    <property type="entry name" value="6PFK_2-Ptase"/>
    <property type="match status" value="1"/>
</dbReference>
<dbReference type="InterPro" id="IPR001345">
    <property type="entry name" value="PG/BPGM_mutase_AS"/>
</dbReference>
<evidence type="ECO:0000256" key="1">
    <source>
        <dbReference type="ARBA" id="ARBA00023152"/>
    </source>
</evidence>
<keyword evidence="1" id="KW-0324">Glycolysis</keyword>
<feature type="active site" description="Tele-phosphohistidine intermediate" evidence="3">
    <location>
        <position position="7"/>
    </location>
</feature>
<feature type="binding site" evidence="4">
    <location>
        <position position="67"/>
    </location>
    <ligand>
        <name>substrate</name>
    </ligand>
</feature>
<dbReference type="Gene3D" id="3.40.50.1240">
    <property type="entry name" value="Phosphoglycerate mutase-like"/>
    <property type="match status" value="1"/>
</dbReference>
<evidence type="ECO:0000313" key="5">
    <source>
        <dbReference type="EMBL" id="RAK53141.1"/>
    </source>
</evidence>
<dbReference type="InterPro" id="IPR029033">
    <property type="entry name" value="His_PPase_superfam"/>
</dbReference>
<dbReference type="CDD" id="cd07067">
    <property type="entry name" value="HP_PGM_like"/>
    <property type="match status" value="1"/>
</dbReference>
<protein>
    <submittedName>
        <fullName evidence="5">Histidine phosphatase family protein</fullName>
    </submittedName>
</protein>
<gene>
    <name evidence="5" type="ORF">DJ017_00635</name>
</gene>
<dbReference type="SUPFAM" id="SSF53254">
    <property type="entry name" value="Phosphoglycerate mutase-like"/>
    <property type="match status" value="1"/>
</dbReference>
<dbReference type="InterPro" id="IPR050275">
    <property type="entry name" value="PGM_Phosphatase"/>
</dbReference>
<dbReference type="GO" id="GO:0005737">
    <property type="term" value="C:cytoplasm"/>
    <property type="evidence" value="ECO:0007669"/>
    <property type="project" value="TreeGrafter"/>
</dbReference>
<keyword evidence="2" id="KW-0413">Isomerase</keyword>
<organism evidence="5 6">
    <name type="scientific">Phenylobacterium soli</name>
    <dbReference type="NCBI Taxonomy" id="2170551"/>
    <lineage>
        <taxon>Bacteria</taxon>
        <taxon>Pseudomonadati</taxon>
        <taxon>Pseudomonadota</taxon>
        <taxon>Alphaproteobacteria</taxon>
        <taxon>Caulobacterales</taxon>
        <taxon>Caulobacteraceae</taxon>
        <taxon>Phenylobacterium</taxon>
    </lineage>
</organism>
<reference evidence="6" key="1">
    <citation type="submission" date="2018-05" db="EMBL/GenBank/DDBJ databases">
        <authorList>
            <person name="Li X."/>
        </authorList>
    </citation>
    <scope>NUCLEOTIDE SEQUENCE [LARGE SCALE GENOMIC DNA]</scope>
    <source>
        <strain evidence="6">LX32</strain>
    </source>
</reference>
<sequence length="202" mass="22470">MIYLVRHGQTEWNVEQRIQGRTESPLTPRGRLQAQAMAELLAQRLSAEGAAGVGPGGWRLVASPLGRAQATAAAIAERTGLRLETEDRLAEICCGEWEGRLRSEIFRLHPERLANKEWFYGAPGGETYEAVWRRVADFLADLPPEPERRLIVVGHGVSGRLLRGAYAGFSRRETIDQDVPQDAVFRLVGGRIERFDCPEVPA</sequence>
<dbReference type="PANTHER" id="PTHR48100">
    <property type="entry name" value="BROAD-SPECIFICITY PHOSPHATASE YOR283W-RELATED"/>
    <property type="match status" value="1"/>
</dbReference>
<dbReference type="InterPro" id="IPR013078">
    <property type="entry name" value="His_Pase_superF_clade-1"/>
</dbReference>
<dbReference type="GO" id="GO:0016791">
    <property type="term" value="F:phosphatase activity"/>
    <property type="evidence" value="ECO:0007669"/>
    <property type="project" value="TreeGrafter"/>
</dbReference>
<evidence type="ECO:0000256" key="4">
    <source>
        <dbReference type="PIRSR" id="PIRSR613078-2"/>
    </source>
</evidence>
<proteinExistence type="predicted"/>